<sequence>MFLQKTGPTGIPGHGSDSEFTSRVISDDRDRLSDLSGGEPVNLPCHIRTCTRSLACLRARSVADLDLTPESVCVSRELGRRCDLAGQAAFVAASSVHDAPATFAETTSDGRFDPVYAGTSALCRLTNLDRWAEVVAAPFRPGGRLPLRVISPTSCASMPISAPRGDPRSTIPLSHRFEPFTEDNDSTYGGAEKVDHIRVSTSHHDLGEIVTAPIRRGLAIDALAEFAAAPFRACPALVGENDSWPLLPDMPEVPVRFVVQTHQPV</sequence>
<gene>
    <name evidence="2" type="ORF">JDV76_08780</name>
</gene>
<evidence type="ECO:0000313" key="3">
    <source>
        <dbReference type="Proteomes" id="UP000625574"/>
    </source>
</evidence>
<dbReference type="Proteomes" id="UP000625574">
    <property type="component" value="Unassembled WGS sequence"/>
</dbReference>
<keyword evidence="3" id="KW-1185">Reference proteome</keyword>
<dbReference type="RefSeq" id="WP_198736528.1">
    <property type="nucleotide sequence ID" value="NZ_JAEIOT010000008.1"/>
</dbReference>
<name>A0ABS0VWB0_9CORY</name>
<evidence type="ECO:0000313" key="2">
    <source>
        <dbReference type="EMBL" id="MBI9001060.1"/>
    </source>
</evidence>
<reference evidence="2 3" key="1">
    <citation type="submission" date="2020-12" db="EMBL/GenBank/DDBJ databases">
        <title>Genome public.</title>
        <authorList>
            <person name="Sun Q."/>
        </authorList>
    </citation>
    <scope>NUCLEOTIDE SEQUENCE [LARGE SCALE GENOMIC DNA]</scope>
    <source>
        <strain evidence="2 3">CCM 8864</strain>
    </source>
</reference>
<dbReference type="InterPro" id="IPR029063">
    <property type="entry name" value="SAM-dependent_MTases_sf"/>
</dbReference>
<dbReference type="EMBL" id="JAEIOT010000008">
    <property type="protein sequence ID" value="MBI9001060.1"/>
    <property type="molecule type" value="Genomic_DNA"/>
</dbReference>
<accession>A0ABS0VWB0</accession>
<feature type="region of interest" description="Disordered" evidence="1">
    <location>
        <begin position="1"/>
        <end position="21"/>
    </location>
</feature>
<comment type="caution">
    <text evidence="2">The sequence shown here is derived from an EMBL/GenBank/DDBJ whole genome shotgun (WGS) entry which is preliminary data.</text>
</comment>
<organism evidence="2 3">
    <name type="scientific">Corynebacterium marambiense</name>
    <dbReference type="NCBI Taxonomy" id="2765364"/>
    <lineage>
        <taxon>Bacteria</taxon>
        <taxon>Bacillati</taxon>
        <taxon>Actinomycetota</taxon>
        <taxon>Actinomycetes</taxon>
        <taxon>Mycobacteriales</taxon>
        <taxon>Corynebacteriaceae</taxon>
        <taxon>Corynebacterium</taxon>
    </lineage>
</organism>
<proteinExistence type="predicted"/>
<dbReference type="Gene3D" id="3.40.50.150">
    <property type="entry name" value="Vaccinia Virus protein VP39"/>
    <property type="match status" value="1"/>
</dbReference>
<protein>
    <submittedName>
        <fullName evidence="2">Uncharacterized protein</fullName>
    </submittedName>
</protein>
<evidence type="ECO:0000256" key="1">
    <source>
        <dbReference type="SAM" id="MobiDB-lite"/>
    </source>
</evidence>